<evidence type="ECO:0000313" key="4">
    <source>
        <dbReference type="EMBL" id="MDO7834717.1"/>
    </source>
</evidence>
<dbReference type="PROSITE" id="PS50977">
    <property type="entry name" value="HTH_TETR_2"/>
    <property type="match status" value="1"/>
</dbReference>
<keyword evidence="5" id="KW-1185">Reference proteome</keyword>
<evidence type="ECO:0000256" key="2">
    <source>
        <dbReference type="PROSITE-ProRule" id="PRU00335"/>
    </source>
</evidence>
<dbReference type="Gene3D" id="1.10.357.10">
    <property type="entry name" value="Tetracycline Repressor, domain 2"/>
    <property type="match status" value="1"/>
</dbReference>
<evidence type="ECO:0000259" key="3">
    <source>
        <dbReference type="PROSITE" id="PS50977"/>
    </source>
</evidence>
<dbReference type="EMBL" id="JAUQOM010000002">
    <property type="protein sequence ID" value="MDO7834717.1"/>
    <property type="molecule type" value="Genomic_DNA"/>
</dbReference>
<dbReference type="SUPFAM" id="SSF46689">
    <property type="entry name" value="Homeodomain-like"/>
    <property type="match status" value="1"/>
</dbReference>
<evidence type="ECO:0000313" key="5">
    <source>
        <dbReference type="Proteomes" id="UP001176471"/>
    </source>
</evidence>
<sequence>MSIKRARLSPDESRLVAVEAARDLLIEAGPQAVTLKAVAGRVGRTHANLLHHFGSAAGLQKALAAHLADTITAKIGEAVDAARRGEVSPRTIVDMTFDAFDREGAGALASWMLASGNEDALDPVVDAIHRLVDKLAASALTPNVADLIRDNTLMLVLVALGDSQLGGAMAAALALPREKAREIATHNLTFALMQEAAAIAAQAKV</sequence>
<gene>
    <name evidence="4" type="ORF">Q4610_06625</name>
</gene>
<dbReference type="InterPro" id="IPR001647">
    <property type="entry name" value="HTH_TetR"/>
</dbReference>
<dbReference type="Proteomes" id="UP001176471">
    <property type="component" value="Unassembled WGS sequence"/>
</dbReference>
<dbReference type="Pfam" id="PF00440">
    <property type="entry name" value="TetR_N"/>
    <property type="match status" value="1"/>
</dbReference>
<accession>A0ABT8ZJL2</accession>
<proteinExistence type="predicted"/>
<reference evidence="4" key="1">
    <citation type="submission" date="2023-07" db="EMBL/GenBank/DDBJ databases">
        <title>Bacterial whole genome sequence for Sphingobium sp. HBC34.</title>
        <authorList>
            <person name="Le V."/>
            <person name="Ko S.-R."/>
            <person name="Ahn C.-Y."/>
            <person name="Oh H.-M."/>
        </authorList>
    </citation>
    <scope>NUCLEOTIDE SEQUENCE</scope>
    <source>
        <strain evidence="4">HBC34</strain>
    </source>
</reference>
<evidence type="ECO:0000256" key="1">
    <source>
        <dbReference type="ARBA" id="ARBA00023125"/>
    </source>
</evidence>
<keyword evidence="1 2" id="KW-0238">DNA-binding</keyword>
<organism evidence="4 5">
    <name type="scientific">Sphingobium cyanobacteriorum</name>
    <dbReference type="NCBI Taxonomy" id="3063954"/>
    <lineage>
        <taxon>Bacteria</taxon>
        <taxon>Pseudomonadati</taxon>
        <taxon>Pseudomonadota</taxon>
        <taxon>Alphaproteobacteria</taxon>
        <taxon>Sphingomonadales</taxon>
        <taxon>Sphingomonadaceae</taxon>
        <taxon>Sphingobium</taxon>
    </lineage>
</organism>
<dbReference type="RefSeq" id="WP_304535202.1">
    <property type="nucleotide sequence ID" value="NZ_JAUQOM010000002.1"/>
</dbReference>
<feature type="DNA-binding region" description="H-T-H motif" evidence="2">
    <location>
        <begin position="34"/>
        <end position="53"/>
    </location>
</feature>
<comment type="caution">
    <text evidence="4">The sequence shown here is derived from an EMBL/GenBank/DDBJ whole genome shotgun (WGS) entry which is preliminary data.</text>
</comment>
<feature type="domain" description="HTH tetR-type" evidence="3">
    <location>
        <begin position="11"/>
        <end position="71"/>
    </location>
</feature>
<name>A0ABT8ZJL2_9SPHN</name>
<dbReference type="InterPro" id="IPR009057">
    <property type="entry name" value="Homeodomain-like_sf"/>
</dbReference>
<protein>
    <submittedName>
        <fullName evidence="4">TetR family transcriptional regulator</fullName>
    </submittedName>
</protein>